<dbReference type="OrthoDB" id="3261052at2759"/>
<feature type="compositionally biased region" description="Acidic residues" evidence="1">
    <location>
        <begin position="19"/>
        <end position="30"/>
    </location>
</feature>
<dbReference type="PANTHER" id="PTHR47456">
    <property type="entry name" value="PHD-TYPE DOMAIN-CONTAINING PROTEIN"/>
    <property type="match status" value="1"/>
</dbReference>
<comment type="caution">
    <text evidence="2">The sequence shown here is derived from an EMBL/GenBank/DDBJ whole genome shotgun (WGS) entry which is preliminary data.</text>
</comment>
<evidence type="ECO:0000313" key="2">
    <source>
        <dbReference type="EMBL" id="KAG7098074.1"/>
    </source>
</evidence>
<reference evidence="2" key="1">
    <citation type="journal article" date="2021" name="Genome Biol. Evol.">
        <title>The assembled and annotated genome of the fairy-ring fungus Marasmius oreades.</title>
        <authorList>
            <person name="Hiltunen M."/>
            <person name="Ament-Velasquez S.L."/>
            <person name="Johannesson H."/>
        </authorList>
    </citation>
    <scope>NUCLEOTIDE SEQUENCE</scope>
    <source>
        <strain evidence="2">03SP1</strain>
    </source>
</reference>
<keyword evidence="3" id="KW-1185">Reference proteome</keyword>
<evidence type="ECO:0000313" key="3">
    <source>
        <dbReference type="Proteomes" id="UP001049176"/>
    </source>
</evidence>
<name>A0A9P7V0K9_9AGAR</name>
<dbReference type="KEGG" id="more:E1B28_000048"/>
<dbReference type="RefSeq" id="XP_043014544.1">
    <property type="nucleotide sequence ID" value="XM_043145845.1"/>
</dbReference>
<protein>
    <recommendedName>
        <fullName evidence="4">MULE transposase domain-containing protein</fullName>
    </recommendedName>
</protein>
<dbReference type="AlphaFoldDB" id="A0A9P7V0K9"/>
<accession>A0A9P7V0K9</accession>
<proteinExistence type="predicted"/>
<feature type="region of interest" description="Disordered" evidence="1">
    <location>
        <begin position="1"/>
        <end position="45"/>
    </location>
</feature>
<gene>
    <name evidence="2" type="ORF">E1B28_000048</name>
</gene>
<dbReference type="EMBL" id="CM032181">
    <property type="protein sequence ID" value="KAG7098074.1"/>
    <property type="molecule type" value="Genomic_DNA"/>
</dbReference>
<dbReference type="GeneID" id="66069124"/>
<evidence type="ECO:0000256" key="1">
    <source>
        <dbReference type="SAM" id="MobiDB-lite"/>
    </source>
</evidence>
<organism evidence="2 3">
    <name type="scientific">Marasmius oreades</name>
    <name type="common">fairy-ring Marasmius</name>
    <dbReference type="NCBI Taxonomy" id="181124"/>
    <lineage>
        <taxon>Eukaryota</taxon>
        <taxon>Fungi</taxon>
        <taxon>Dikarya</taxon>
        <taxon>Basidiomycota</taxon>
        <taxon>Agaricomycotina</taxon>
        <taxon>Agaricomycetes</taxon>
        <taxon>Agaricomycetidae</taxon>
        <taxon>Agaricales</taxon>
        <taxon>Marasmiineae</taxon>
        <taxon>Marasmiaceae</taxon>
        <taxon>Marasmius</taxon>
    </lineage>
</organism>
<dbReference type="PANTHER" id="PTHR47456:SF6">
    <property type="entry name" value="SI:DKEY-31C13.1"/>
    <property type="match status" value="1"/>
</dbReference>
<evidence type="ECO:0008006" key="4">
    <source>
        <dbReference type="Google" id="ProtNLM"/>
    </source>
</evidence>
<sequence>MEENNEDDSSSSISSSSDSSDDSEDTSDQETSDKENEDKQKKKASYPHKVKIYAEVMSNDLNTVNIWRFGKHPEAAVEHLEMSHHLRQIILQYSMIQNMTTSYIKKTLNHHWDNYPQYRLPFPKQINNIVANIRRRERLTNDPLLAIKQLAINSPHLIFNYHYEIEDPYSFRVGIHCTYAIQSLLLYGSRNGVGLDSSWRNKNENRAPVTFLITSDFHKRLVPGPVYISADIKTDTLKLFLKTVKKNVENEALALVNDLHKPDSALAPFSSDLIQQAQAVVNQKSWDPLFFMIDKSKAEKNALQQVWSKVSIRLCQFHVIQALLRWEVDNVTDSSKPKLSRIQKFKLCWAFRELQRASDENEWLQMKKVFEARVASISPSQASLIIQYFEVNWFSQYWRDMWTDIGLPEGHNRDYISTNNFTERAFKMFDQIFLQNRANKSTYRLVCIIAYEWFEYFRQWKEQDPKPVSSKYFQTTQKAHALWNAGLIKEIAVENNQRRWQVTEL</sequence>
<dbReference type="Proteomes" id="UP001049176">
    <property type="component" value="Chromosome 1"/>
</dbReference>
<feature type="compositionally biased region" description="Basic and acidic residues" evidence="1">
    <location>
        <begin position="31"/>
        <end position="40"/>
    </location>
</feature>